<keyword evidence="1" id="KW-0472">Membrane</keyword>
<evidence type="ECO:0000313" key="3">
    <source>
        <dbReference type="Proteomes" id="UP000053937"/>
    </source>
</evidence>
<keyword evidence="3" id="KW-1185">Reference proteome</keyword>
<comment type="caution">
    <text evidence="2">The sequence shown here is derived from an EMBL/GenBank/DDBJ whole genome shotgun (WGS) entry which is preliminary data.</text>
</comment>
<evidence type="ECO:0008006" key="4">
    <source>
        <dbReference type="Google" id="ProtNLM"/>
    </source>
</evidence>
<proteinExistence type="predicted"/>
<feature type="transmembrane region" description="Helical" evidence="1">
    <location>
        <begin position="37"/>
        <end position="55"/>
    </location>
</feature>
<evidence type="ECO:0000256" key="1">
    <source>
        <dbReference type="SAM" id="Phobius"/>
    </source>
</evidence>
<sequence>MMVGYAFHVGLFHSLLFAGFYRRFLNVPETLDGFKRYVSLSVLAYNMHRFGALLLKQDMRRYRRRQQNRAA</sequence>
<accession>A0A101JNW3</accession>
<dbReference type="EMBL" id="LMBR01000112">
    <property type="protein sequence ID" value="KUL29913.1"/>
    <property type="molecule type" value="Genomic_DNA"/>
</dbReference>
<reference evidence="2 3" key="1">
    <citation type="submission" date="2015-10" db="EMBL/GenBank/DDBJ databases">
        <title>Draft Genome Sequence of Chlorobium limicola strain Frasassi Growing under Artificial Lighting in the Frasassi Cave System.</title>
        <authorList>
            <person name="Mansor M."/>
            <person name="Macalady J."/>
        </authorList>
    </citation>
    <scope>NUCLEOTIDE SEQUENCE [LARGE SCALE GENOMIC DNA]</scope>
    <source>
        <strain evidence="2 3">Frasassi</strain>
    </source>
</reference>
<evidence type="ECO:0000313" key="2">
    <source>
        <dbReference type="EMBL" id="KUL29913.1"/>
    </source>
</evidence>
<name>A0A101JNW3_CHLLI</name>
<protein>
    <recommendedName>
        <fullName evidence="4">Transposase</fullName>
    </recommendedName>
</protein>
<dbReference type="Proteomes" id="UP000053937">
    <property type="component" value="Unassembled WGS sequence"/>
</dbReference>
<organism evidence="2 3">
    <name type="scientific">Chlorobium limicola</name>
    <dbReference type="NCBI Taxonomy" id="1092"/>
    <lineage>
        <taxon>Bacteria</taxon>
        <taxon>Pseudomonadati</taxon>
        <taxon>Chlorobiota</taxon>
        <taxon>Chlorobiia</taxon>
        <taxon>Chlorobiales</taxon>
        <taxon>Chlorobiaceae</taxon>
        <taxon>Chlorobium/Pelodictyon group</taxon>
        <taxon>Chlorobium</taxon>
    </lineage>
</organism>
<feature type="transmembrane region" description="Helical" evidence="1">
    <location>
        <begin position="5"/>
        <end position="25"/>
    </location>
</feature>
<dbReference type="AlphaFoldDB" id="A0A101JNW3"/>
<keyword evidence="1" id="KW-1133">Transmembrane helix</keyword>
<gene>
    <name evidence="2" type="ORF">ASB62_04875</name>
</gene>
<keyword evidence="1" id="KW-0812">Transmembrane</keyword>